<dbReference type="Proteomes" id="UP000521868">
    <property type="component" value="Unassembled WGS sequence"/>
</dbReference>
<dbReference type="AlphaFoldDB" id="A0A7X6DDV0"/>
<keyword evidence="2" id="KW-1185">Reference proteome</keyword>
<evidence type="ECO:0000313" key="2">
    <source>
        <dbReference type="Proteomes" id="UP000521868"/>
    </source>
</evidence>
<dbReference type="Gene3D" id="3.40.190.10">
    <property type="entry name" value="Periplasmic binding protein-like II"/>
    <property type="match status" value="1"/>
</dbReference>
<protein>
    <submittedName>
        <fullName evidence="1">Uncharacterized protein</fullName>
    </submittedName>
</protein>
<dbReference type="RefSeq" id="WP_168106486.1">
    <property type="nucleotide sequence ID" value="NZ_VTOX01000001.1"/>
</dbReference>
<sequence>MQGGTISCHAINGSLYAKLPYDPIKNFQPITMIGLVVRADSLYKTVQER</sequence>
<name>A0A7X6DDV0_9BURK</name>
<accession>A0A7X6DDV0</accession>
<reference evidence="1 2" key="1">
    <citation type="journal article" date="2020" name="Nature">
        <title>Bacterial chemolithoautotrophy via manganese oxidation.</title>
        <authorList>
            <person name="Yu H."/>
            <person name="Leadbetter J.R."/>
        </authorList>
    </citation>
    <scope>NUCLEOTIDE SEQUENCE [LARGE SCALE GENOMIC DNA]</scope>
    <source>
        <strain evidence="1 2">RBP-1</strain>
    </source>
</reference>
<dbReference type="EMBL" id="VTOX01000001">
    <property type="protein sequence ID" value="NKE65359.1"/>
    <property type="molecule type" value="Genomic_DNA"/>
</dbReference>
<evidence type="ECO:0000313" key="1">
    <source>
        <dbReference type="EMBL" id="NKE65359.1"/>
    </source>
</evidence>
<dbReference type="Gene3D" id="3.40.190.150">
    <property type="entry name" value="Bordetella uptake gene, domain 1"/>
    <property type="match status" value="1"/>
</dbReference>
<gene>
    <name evidence="1" type="ORF">RAMLITH_05960</name>
</gene>
<organism evidence="1 2">
    <name type="scientific">Ramlibacter lithotrophicus</name>
    <dbReference type="NCBI Taxonomy" id="2606681"/>
    <lineage>
        <taxon>Bacteria</taxon>
        <taxon>Pseudomonadati</taxon>
        <taxon>Pseudomonadota</taxon>
        <taxon>Betaproteobacteria</taxon>
        <taxon>Burkholderiales</taxon>
        <taxon>Comamonadaceae</taxon>
        <taxon>Ramlibacter</taxon>
    </lineage>
</organism>
<dbReference type="InterPro" id="IPR042100">
    <property type="entry name" value="Bug_dom1"/>
</dbReference>
<proteinExistence type="predicted"/>
<comment type="caution">
    <text evidence="1">The sequence shown here is derived from an EMBL/GenBank/DDBJ whole genome shotgun (WGS) entry which is preliminary data.</text>
</comment>